<comment type="caution">
    <text evidence="3">The sequence shown here is derived from an EMBL/GenBank/DDBJ whole genome shotgun (WGS) entry which is preliminary data.</text>
</comment>
<feature type="region of interest" description="Disordered" evidence="2">
    <location>
        <begin position="1"/>
        <end position="23"/>
    </location>
</feature>
<feature type="compositionally biased region" description="Basic residues" evidence="2">
    <location>
        <begin position="1"/>
        <end position="13"/>
    </location>
</feature>
<dbReference type="InterPro" id="IPR001611">
    <property type="entry name" value="Leu-rich_rpt"/>
</dbReference>
<dbReference type="EMBL" id="JAGTXO010000001">
    <property type="protein sequence ID" value="KAG8470960.1"/>
    <property type="molecule type" value="Genomic_DNA"/>
</dbReference>
<accession>A0A8J6CI44</accession>
<dbReference type="OrthoDB" id="341587at2759"/>
<sequence length="342" mass="36711">MPPKKGGTKRGKGGKKDKGADVDPTEVVTAFQKHYTRLSRERGLDALRLGAAEDNGVLSVEQVFTKVVLHPHMVGPTCELPHLVTLLDALAFYKHLRHLCIWQIPLGDDGCARLGRFLRSSKTVARVELLSCSIGGEGCALIGAAIQQSPVLSRLALDHNQIRNAGVNAMRASLESNSVLQSLSLRFCGVTPSGAEQCARLIATCRLKDLDLHGNELQALGAAMCLVALRDNAHITRIGLACTTWGAEGAVTQALINTMEANTTCNEYNIDGNPIGDANALKIAAALRQTAHVTAVVTTDQLTPAVFHEIAKLADANLKEWLKKHKKKRGKKGGKRGKKGKT</sequence>
<keyword evidence="1" id="KW-0677">Repeat</keyword>
<dbReference type="SUPFAM" id="SSF52047">
    <property type="entry name" value="RNI-like"/>
    <property type="match status" value="1"/>
</dbReference>
<evidence type="ECO:0000313" key="3">
    <source>
        <dbReference type="EMBL" id="KAG8470960.1"/>
    </source>
</evidence>
<dbReference type="Proteomes" id="UP000751190">
    <property type="component" value="Unassembled WGS sequence"/>
</dbReference>
<evidence type="ECO:0000313" key="4">
    <source>
        <dbReference type="Proteomes" id="UP000751190"/>
    </source>
</evidence>
<dbReference type="OMA" id="AFKVPIQ"/>
<dbReference type="InterPro" id="IPR052201">
    <property type="entry name" value="LRR-containing_regulator"/>
</dbReference>
<reference evidence="3" key="1">
    <citation type="submission" date="2021-05" db="EMBL/GenBank/DDBJ databases">
        <title>The genome of the haptophyte Pavlova lutheri (Diacronema luteri, Pavlovales) - a model for lipid biosynthesis in eukaryotic algae.</title>
        <authorList>
            <person name="Hulatt C.J."/>
            <person name="Posewitz M.C."/>
        </authorList>
    </citation>
    <scope>NUCLEOTIDE SEQUENCE</scope>
    <source>
        <strain evidence="3">NIVA-4/92</strain>
    </source>
</reference>
<name>A0A8J6CI44_DIALT</name>
<dbReference type="PANTHER" id="PTHR24111:SF0">
    <property type="entry name" value="LEUCINE-RICH REPEAT-CONTAINING PROTEIN"/>
    <property type="match status" value="1"/>
</dbReference>
<dbReference type="InterPro" id="IPR032675">
    <property type="entry name" value="LRR_dom_sf"/>
</dbReference>
<organism evidence="3 4">
    <name type="scientific">Diacronema lutheri</name>
    <name type="common">Unicellular marine alga</name>
    <name type="synonym">Monochrysis lutheri</name>
    <dbReference type="NCBI Taxonomy" id="2081491"/>
    <lineage>
        <taxon>Eukaryota</taxon>
        <taxon>Haptista</taxon>
        <taxon>Haptophyta</taxon>
        <taxon>Pavlovophyceae</taxon>
        <taxon>Pavlovales</taxon>
        <taxon>Pavlovaceae</taxon>
        <taxon>Diacronema</taxon>
    </lineage>
</organism>
<evidence type="ECO:0000256" key="2">
    <source>
        <dbReference type="SAM" id="MobiDB-lite"/>
    </source>
</evidence>
<dbReference type="SMART" id="SM00368">
    <property type="entry name" value="LRR_RI"/>
    <property type="match status" value="6"/>
</dbReference>
<protein>
    <submittedName>
        <fullName evidence="3">Uncharacterized protein</fullName>
    </submittedName>
</protein>
<keyword evidence="4" id="KW-1185">Reference proteome</keyword>
<proteinExistence type="predicted"/>
<evidence type="ECO:0000256" key="1">
    <source>
        <dbReference type="ARBA" id="ARBA00022737"/>
    </source>
</evidence>
<dbReference type="Pfam" id="PF13516">
    <property type="entry name" value="LRR_6"/>
    <property type="match status" value="1"/>
</dbReference>
<dbReference type="AlphaFoldDB" id="A0A8J6CI44"/>
<gene>
    <name evidence="3" type="ORF">KFE25_009381</name>
</gene>
<dbReference type="PANTHER" id="PTHR24111">
    <property type="entry name" value="LEUCINE-RICH REPEAT-CONTAINING PROTEIN 34"/>
    <property type="match status" value="1"/>
</dbReference>
<dbReference type="Gene3D" id="3.80.10.10">
    <property type="entry name" value="Ribonuclease Inhibitor"/>
    <property type="match status" value="2"/>
</dbReference>